<keyword evidence="7" id="KW-0503">Monooxygenase</keyword>
<proteinExistence type="inferred from homology"/>
<keyword evidence="2 6" id="KW-0479">Metal-binding</keyword>
<dbReference type="PANTHER" id="PTHR47950:SF48">
    <property type="entry name" value="CYTOCHROME P450 FAMILY PROTEIN, EXPRESSED"/>
    <property type="match status" value="1"/>
</dbReference>
<accession>A0ABC9BUK9</accession>
<dbReference type="GO" id="GO:0006952">
    <property type="term" value="P:defense response"/>
    <property type="evidence" value="ECO:0007669"/>
    <property type="project" value="UniProtKB-KW"/>
</dbReference>
<evidence type="ECO:0000313" key="8">
    <source>
        <dbReference type="EMBL" id="CAL5005817.1"/>
    </source>
</evidence>
<evidence type="ECO:0000256" key="2">
    <source>
        <dbReference type="ARBA" id="ARBA00022723"/>
    </source>
</evidence>
<dbReference type="PANTHER" id="PTHR47950">
    <property type="entry name" value="CYTOCHROME P450, FAMILY 76, SUBFAMILY C, POLYPEPTIDE 5-RELATED"/>
    <property type="match status" value="1"/>
</dbReference>
<dbReference type="InterPro" id="IPR001128">
    <property type="entry name" value="Cyt_P450"/>
</dbReference>
<keyword evidence="6 7" id="KW-0349">Heme</keyword>
<dbReference type="PRINTS" id="PR00463">
    <property type="entry name" value="EP450I"/>
</dbReference>
<reference evidence="8" key="1">
    <citation type="submission" date="2024-10" db="EMBL/GenBank/DDBJ databases">
        <authorList>
            <person name="Ryan C."/>
        </authorList>
    </citation>
    <scope>NUCLEOTIDE SEQUENCE [LARGE SCALE GENOMIC DNA]</scope>
</reference>
<dbReference type="GO" id="GO:0051502">
    <property type="term" value="P:diterpene phytoalexin biosynthetic process"/>
    <property type="evidence" value="ECO:0007669"/>
    <property type="project" value="UniProtKB-ARBA"/>
</dbReference>
<evidence type="ECO:0000256" key="3">
    <source>
        <dbReference type="ARBA" id="ARBA00022821"/>
    </source>
</evidence>
<evidence type="ECO:0008006" key="10">
    <source>
        <dbReference type="Google" id="ProtNLM"/>
    </source>
</evidence>
<comment type="similarity">
    <text evidence="1 7">Belongs to the cytochrome P450 family.</text>
</comment>
<dbReference type="InterPro" id="IPR017972">
    <property type="entry name" value="Cyt_P450_CS"/>
</dbReference>
<dbReference type="FunFam" id="1.10.630.10:FF:000007">
    <property type="entry name" value="Cytochrome P450 76C4"/>
    <property type="match status" value="1"/>
</dbReference>
<dbReference type="GO" id="GO:0016709">
    <property type="term" value="F:oxidoreductase activity, acting on paired donors, with incorporation or reduction of molecular oxygen, NAD(P)H as one donor, and incorporation of one atom of oxygen"/>
    <property type="evidence" value="ECO:0007669"/>
    <property type="project" value="UniProtKB-ARBA"/>
</dbReference>
<evidence type="ECO:0000256" key="6">
    <source>
        <dbReference type="PIRSR" id="PIRSR602401-1"/>
    </source>
</evidence>
<dbReference type="PROSITE" id="PS00086">
    <property type="entry name" value="CYTOCHROME_P450"/>
    <property type="match status" value="1"/>
</dbReference>
<dbReference type="Proteomes" id="UP001497457">
    <property type="component" value="Chromosome 27b"/>
</dbReference>
<dbReference type="EMBL" id="OZ075137">
    <property type="protein sequence ID" value="CAL5005817.1"/>
    <property type="molecule type" value="Genomic_DNA"/>
</dbReference>
<name>A0ABC9BUK9_9POAL</name>
<evidence type="ECO:0000313" key="9">
    <source>
        <dbReference type="Proteomes" id="UP001497457"/>
    </source>
</evidence>
<keyword evidence="5 6" id="KW-0408">Iron</keyword>
<dbReference type="InterPro" id="IPR002401">
    <property type="entry name" value="Cyt_P450_E_grp-I"/>
</dbReference>
<evidence type="ECO:0000256" key="4">
    <source>
        <dbReference type="ARBA" id="ARBA00023002"/>
    </source>
</evidence>
<dbReference type="AlphaFoldDB" id="A0ABC9BUK9"/>
<organism evidence="8 9">
    <name type="scientific">Urochloa decumbens</name>
    <dbReference type="NCBI Taxonomy" id="240449"/>
    <lineage>
        <taxon>Eukaryota</taxon>
        <taxon>Viridiplantae</taxon>
        <taxon>Streptophyta</taxon>
        <taxon>Embryophyta</taxon>
        <taxon>Tracheophyta</taxon>
        <taxon>Spermatophyta</taxon>
        <taxon>Magnoliopsida</taxon>
        <taxon>Liliopsida</taxon>
        <taxon>Poales</taxon>
        <taxon>Poaceae</taxon>
        <taxon>PACMAD clade</taxon>
        <taxon>Panicoideae</taxon>
        <taxon>Panicodae</taxon>
        <taxon>Paniceae</taxon>
        <taxon>Melinidinae</taxon>
        <taxon>Urochloa</taxon>
    </lineage>
</organism>
<dbReference type="GO" id="GO:0046872">
    <property type="term" value="F:metal ion binding"/>
    <property type="evidence" value="ECO:0007669"/>
    <property type="project" value="UniProtKB-KW"/>
</dbReference>
<comment type="cofactor">
    <cofactor evidence="6">
        <name>heme</name>
        <dbReference type="ChEBI" id="CHEBI:30413"/>
    </cofactor>
</comment>
<dbReference type="SUPFAM" id="SSF48264">
    <property type="entry name" value="Cytochrome P450"/>
    <property type="match status" value="1"/>
</dbReference>
<sequence length="505" mass="55299">METELWLLWATLAVSLLYYLSSSLSRHGTGASRLPPGPRPLPLVGNLLDLRHGHLHHALAGLARVHGAPVMRLKLGLTTAVVVSSRAAAAEAYARHDRRLAARAVPDATRALGFSDRSMIWLPSSDPRWKALRGVVAAHVFSPRGLAAARAARERKVRDLVSYFRERAAGREVVELGDAVYGGVLNLVSSAFFSVDVVGVGAESARGLRELMEAVIEAIAKPNVSDLFPFLRRLDLQGWRRRTAVHIAEIFRILDGIIDRRSAEASSSSKQDTQGHGDFLDALLELLSTGKVTRDNLTTILFDVFVAGTDTIAITVEWAMAELLRNPSAMARAREELDGALGGKLEAVEEADVAKLPYLQAVVKEAMRLHPVAPLLLPHLAVEDGVEIGGYAVPKGSTVIFNAWAIMRDPEVWERPDEFVPERFLENLELRAKDYEFIPFGAGRRLCPGLPMAERVVPHIVASLLHGFDWRLPEGVSAEQLDLSEKFTTVNVLAVPLRAVPVVRT</sequence>
<dbReference type="PRINTS" id="PR00385">
    <property type="entry name" value="P450"/>
</dbReference>
<dbReference type="Gene3D" id="1.10.630.10">
    <property type="entry name" value="Cytochrome P450"/>
    <property type="match status" value="1"/>
</dbReference>
<evidence type="ECO:0000256" key="7">
    <source>
        <dbReference type="RuleBase" id="RU000461"/>
    </source>
</evidence>
<keyword evidence="9" id="KW-1185">Reference proteome</keyword>
<feature type="binding site" description="axial binding residue" evidence="6">
    <location>
        <position position="447"/>
    </location>
    <ligand>
        <name>heme</name>
        <dbReference type="ChEBI" id="CHEBI:30413"/>
    </ligand>
    <ligandPart>
        <name>Fe</name>
        <dbReference type="ChEBI" id="CHEBI:18248"/>
    </ligandPart>
</feature>
<dbReference type="InterPro" id="IPR036396">
    <property type="entry name" value="Cyt_P450_sf"/>
</dbReference>
<evidence type="ECO:0000256" key="5">
    <source>
        <dbReference type="ARBA" id="ARBA00023004"/>
    </source>
</evidence>
<dbReference type="Pfam" id="PF00067">
    <property type="entry name" value="p450"/>
    <property type="match status" value="1"/>
</dbReference>
<protein>
    <recommendedName>
        <fullName evidence="10">Cytochrome P450</fullName>
    </recommendedName>
</protein>
<keyword evidence="3" id="KW-0611">Plant defense</keyword>
<dbReference type="CDD" id="cd11073">
    <property type="entry name" value="CYP76-like"/>
    <property type="match status" value="1"/>
</dbReference>
<gene>
    <name evidence="8" type="ORF">URODEC1_LOCUS67685</name>
</gene>
<keyword evidence="4 7" id="KW-0560">Oxidoreductase</keyword>
<evidence type="ECO:0000256" key="1">
    <source>
        <dbReference type="ARBA" id="ARBA00010617"/>
    </source>
</evidence>